<gene>
    <name evidence="2" type="ORF">HMPREF0381_2182</name>
</gene>
<comment type="caution">
    <text evidence="2">The sequence shown here is derived from an EMBL/GenBank/DDBJ whole genome shotgun (WGS) entry which is preliminary data.</text>
</comment>
<sequence>LPIEVPEPNKSPIEVPKPKNPSVELPKTEKAPIEIPESKNPPKLPEVTETPKLPEPQKQIDKVDDIAKEKPLPEEYIKPEDNKEVPKAIEDATKAGKPGTTFLSTNGSKTKYENNSKTVFEIPEQNSKNINNAIQSRLSNEDIGKFVEGKVADYIMNNTNETVKKLGAKVKALSGKKLKPEKIGADIGDLDIMTDNYLIEVKRNVQNVSFSQIEKYLDINNPEYINVGDKKVILYIDSGLEGASVEELEVIEKSRELGAIIVTDLEELGRILR</sequence>
<dbReference type="HOGENOM" id="CLU_1021212_0_0_9"/>
<feature type="non-terminal residue" evidence="2">
    <location>
        <position position="1"/>
    </location>
</feature>
<feature type="compositionally biased region" description="Basic and acidic residues" evidence="1">
    <location>
        <begin position="58"/>
        <end position="75"/>
    </location>
</feature>
<dbReference type="Proteomes" id="UP000003434">
    <property type="component" value="Unassembled WGS sequence"/>
</dbReference>
<dbReference type="eggNOG" id="ENOG50338V5">
    <property type="taxonomic scope" value="Bacteria"/>
</dbReference>
<organism evidence="2 3">
    <name type="scientific">Lachnoanaerobaculum saburreum DSM 3986</name>
    <dbReference type="NCBI Taxonomy" id="887325"/>
    <lineage>
        <taxon>Bacteria</taxon>
        <taxon>Bacillati</taxon>
        <taxon>Bacillota</taxon>
        <taxon>Clostridia</taxon>
        <taxon>Lachnospirales</taxon>
        <taxon>Lachnospiraceae</taxon>
        <taxon>Lachnoanaerobaculum</taxon>
    </lineage>
</organism>
<feature type="region of interest" description="Disordered" evidence="1">
    <location>
        <begin position="1"/>
        <end position="75"/>
    </location>
</feature>
<dbReference type="AlphaFoldDB" id="E6LQE7"/>
<protein>
    <submittedName>
        <fullName evidence="2">Uncharacterized protein</fullName>
    </submittedName>
</protein>
<dbReference type="EMBL" id="AEPW01000083">
    <property type="protein sequence ID" value="EFU75971.1"/>
    <property type="molecule type" value="Genomic_DNA"/>
</dbReference>
<reference evidence="2 3" key="1">
    <citation type="submission" date="2010-12" db="EMBL/GenBank/DDBJ databases">
        <authorList>
            <person name="Muzny D."/>
            <person name="Qin X."/>
            <person name="Deng J."/>
            <person name="Jiang H."/>
            <person name="Liu Y."/>
            <person name="Qu J."/>
            <person name="Song X.-Z."/>
            <person name="Zhang L."/>
            <person name="Thornton R."/>
            <person name="Coyle M."/>
            <person name="Francisco L."/>
            <person name="Jackson L."/>
            <person name="Javaid M."/>
            <person name="Korchina V."/>
            <person name="Kovar C."/>
            <person name="Mata R."/>
            <person name="Mathew T."/>
            <person name="Ngo R."/>
            <person name="Nguyen L."/>
            <person name="Nguyen N."/>
            <person name="Okwuonu G."/>
            <person name="Ongeri F."/>
            <person name="Pham C."/>
            <person name="Simmons D."/>
            <person name="Wilczek-Boney K."/>
            <person name="Hale W."/>
            <person name="Jakkamsetti A."/>
            <person name="Pham P."/>
            <person name="Ruth R."/>
            <person name="San Lucas F."/>
            <person name="Warren J."/>
            <person name="Zhang J."/>
            <person name="Zhao Z."/>
            <person name="Zhou C."/>
            <person name="Zhu D."/>
            <person name="Lee S."/>
            <person name="Bess C."/>
            <person name="Blankenburg K."/>
            <person name="Forbes L."/>
            <person name="Fu Q."/>
            <person name="Gubbala S."/>
            <person name="Hirani K."/>
            <person name="Jayaseelan J.C."/>
            <person name="Lara F."/>
            <person name="Munidasa M."/>
            <person name="Palculict T."/>
            <person name="Patil S."/>
            <person name="Pu L.-L."/>
            <person name="Saada N."/>
            <person name="Tang L."/>
            <person name="Weissenberger G."/>
            <person name="Zhu Y."/>
            <person name="Hemphill L."/>
            <person name="Shang Y."/>
            <person name="Youmans B."/>
            <person name="Ayvaz T."/>
            <person name="Ross M."/>
            <person name="Santibanez J."/>
            <person name="Aqrawi P."/>
            <person name="Gross S."/>
            <person name="Joshi V."/>
            <person name="Fowler G."/>
            <person name="Nazareth L."/>
            <person name="Reid J."/>
            <person name="Worley K."/>
            <person name="Petrosino J."/>
            <person name="Highlander S."/>
            <person name="Gibbs R."/>
        </authorList>
    </citation>
    <scope>NUCLEOTIDE SEQUENCE [LARGE SCALE GENOMIC DNA]</scope>
    <source>
        <strain evidence="2 3">DSM 3986</strain>
    </source>
</reference>
<accession>E6LQE7</accession>
<evidence type="ECO:0000313" key="2">
    <source>
        <dbReference type="EMBL" id="EFU75971.1"/>
    </source>
</evidence>
<evidence type="ECO:0000256" key="1">
    <source>
        <dbReference type="SAM" id="MobiDB-lite"/>
    </source>
</evidence>
<proteinExistence type="predicted"/>
<name>E6LQE7_9FIRM</name>
<evidence type="ECO:0000313" key="3">
    <source>
        <dbReference type="Proteomes" id="UP000003434"/>
    </source>
</evidence>